<reference evidence="2 3" key="1">
    <citation type="submission" date="2022-06" db="EMBL/GenBank/DDBJ databases">
        <title>Halogeometricum sp. a new haloarchaeum isolate from saline soil.</title>
        <authorList>
            <person name="Strakova D."/>
            <person name="Galisteo C."/>
            <person name="Sanchez-Porro C."/>
            <person name="Ventosa A."/>
        </authorList>
    </citation>
    <scope>NUCLEOTIDE SEQUENCE [LARGE SCALE GENOMIC DNA]</scope>
    <source>
        <strain evidence="2 3">S1BR25-6</strain>
    </source>
</reference>
<keyword evidence="3" id="KW-1185">Reference proteome</keyword>
<organism evidence="2 3">
    <name type="scientific">Halogeometricum salsisoli</name>
    <dbReference type="NCBI Taxonomy" id="2950536"/>
    <lineage>
        <taxon>Archaea</taxon>
        <taxon>Methanobacteriati</taxon>
        <taxon>Methanobacteriota</taxon>
        <taxon>Stenosarchaea group</taxon>
        <taxon>Halobacteria</taxon>
        <taxon>Halobacteriales</taxon>
        <taxon>Haloferacaceae</taxon>
        <taxon>Halogeometricum</taxon>
    </lineage>
</organism>
<evidence type="ECO:0000256" key="1">
    <source>
        <dbReference type="SAM" id="MobiDB-lite"/>
    </source>
</evidence>
<protein>
    <submittedName>
        <fullName evidence="2">Uncharacterized protein</fullName>
    </submittedName>
</protein>
<feature type="compositionally biased region" description="Basic and acidic residues" evidence="1">
    <location>
        <begin position="1"/>
        <end position="25"/>
    </location>
</feature>
<dbReference type="Proteomes" id="UP001257060">
    <property type="component" value="Unassembled WGS sequence"/>
</dbReference>
<dbReference type="EMBL" id="JAMQOP010000006">
    <property type="protein sequence ID" value="MDS0301182.1"/>
    <property type="molecule type" value="Genomic_DNA"/>
</dbReference>
<dbReference type="RefSeq" id="WP_310926116.1">
    <property type="nucleotide sequence ID" value="NZ_JAMQOP010000006.1"/>
</dbReference>
<accession>A0ABU2GK29</accession>
<name>A0ABU2GK29_9EURY</name>
<evidence type="ECO:0000313" key="2">
    <source>
        <dbReference type="EMBL" id="MDS0301182.1"/>
    </source>
</evidence>
<comment type="caution">
    <text evidence="2">The sequence shown here is derived from an EMBL/GenBank/DDBJ whole genome shotgun (WGS) entry which is preliminary data.</text>
</comment>
<sequence length="88" mass="10131">MTDKGSRFGEDTLKIRGRGGKETGGKYEIIPKPNSTPRVLYYYPDNTIGWDEALKMLVISPSKYKFVEEEENPVFLEFVDNLRDRIGI</sequence>
<gene>
    <name evidence="2" type="ORF">NDI76_20810</name>
</gene>
<evidence type="ECO:0000313" key="3">
    <source>
        <dbReference type="Proteomes" id="UP001257060"/>
    </source>
</evidence>
<proteinExistence type="predicted"/>
<feature type="region of interest" description="Disordered" evidence="1">
    <location>
        <begin position="1"/>
        <end position="29"/>
    </location>
</feature>